<dbReference type="EC" id="2.7.7.102" evidence="6"/>
<dbReference type="InterPro" id="IPR056443">
    <property type="entry name" value="AEP_C962R"/>
</dbReference>
<dbReference type="Pfam" id="PF03121">
    <property type="entry name" value="Herpes_UL52"/>
    <property type="match status" value="1"/>
</dbReference>
<keyword evidence="3" id="KW-0239">DNA-directed DNA polymerase</keyword>
<reference evidence="10" key="1">
    <citation type="submission" date="2022-11" db="UniProtKB">
        <authorList>
            <consortium name="WormBaseParasite"/>
        </authorList>
    </citation>
    <scope>IDENTIFICATION</scope>
</reference>
<dbReference type="GO" id="GO:0031297">
    <property type="term" value="P:replication fork processing"/>
    <property type="evidence" value="ECO:0007669"/>
    <property type="project" value="TreeGrafter"/>
</dbReference>
<comment type="catalytic activity">
    <reaction evidence="5">
        <text>ssDNA + n NTP = ssDNA/pppN(pN)n-1 hybrid + (n-1) diphosphate.</text>
        <dbReference type="EC" id="2.7.7.102"/>
    </reaction>
</comment>
<comment type="similarity">
    <text evidence="1">Belongs to the eukaryotic-type primase small subunit family.</text>
</comment>
<dbReference type="PANTHER" id="PTHR31399">
    <property type="entry name" value="DNA-DIRECTED PRIMASE / POLYMERASE PROTEIN"/>
    <property type="match status" value="1"/>
</dbReference>
<keyword evidence="3" id="KW-0808">Transferase</keyword>
<dbReference type="GO" id="GO:0009411">
    <property type="term" value="P:response to UV"/>
    <property type="evidence" value="ECO:0007669"/>
    <property type="project" value="TreeGrafter"/>
</dbReference>
<evidence type="ECO:0000259" key="8">
    <source>
        <dbReference type="Pfam" id="PF23162"/>
    </source>
</evidence>
<accession>A0A915BY84</accession>
<evidence type="ECO:0000256" key="1">
    <source>
        <dbReference type="ARBA" id="ARBA00009762"/>
    </source>
</evidence>
<evidence type="ECO:0000256" key="5">
    <source>
        <dbReference type="ARBA" id="ARBA00044677"/>
    </source>
</evidence>
<dbReference type="AlphaFoldDB" id="A0A915BY84"/>
<evidence type="ECO:0000313" key="9">
    <source>
        <dbReference type="Proteomes" id="UP000887569"/>
    </source>
</evidence>
<evidence type="ECO:0000256" key="3">
    <source>
        <dbReference type="ARBA" id="ARBA00022932"/>
    </source>
</evidence>
<dbReference type="Pfam" id="PF23162">
    <property type="entry name" value="AEP_C962R"/>
    <property type="match status" value="1"/>
</dbReference>
<evidence type="ECO:0000256" key="4">
    <source>
        <dbReference type="ARBA" id="ARBA00026139"/>
    </source>
</evidence>
<dbReference type="WBParaSite" id="PgR068_g040_t02">
    <property type="protein sequence ID" value="PgR068_g040_t02"/>
    <property type="gene ID" value="PgR068_g040"/>
</dbReference>
<dbReference type="GO" id="GO:0003887">
    <property type="term" value="F:DNA-directed DNA polymerase activity"/>
    <property type="evidence" value="ECO:0007669"/>
    <property type="project" value="UniProtKB-KW"/>
</dbReference>
<proteinExistence type="inferred from homology"/>
<organism evidence="9 10">
    <name type="scientific">Parascaris univalens</name>
    <name type="common">Nematode worm</name>
    <dbReference type="NCBI Taxonomy" id="6257"/>
    <lineage>
        <taxon>Eukaryota</taxon>
        <taxon>Metazoa</taxon>
        <taxon>Ecdysozoa</taxon>
        <taxon>Nematoda</taxon>
        <taxon>Chromadorea</taxon>
        <taxon>Rhabditida</taxon>
        <taxon>Spirurina</taxon>
        <taxon>Ascaridomorpha</taxon>
        <taxon>Ascaridoidea</taxon>
        <taxon>Ascarididae</taxon>
        <taxon>Parascaris</taxon>
    </lineage>
</organism>
<dbReference type="PANTHER" id="PTHR31399:SF0">
    <property type="entry name" value="DNA-DIRECTED PRIMASE_POLYMERASE PROTEIN"/>
    <property type="match status" value="1"/>
</dbReference>
<dbReference type="GO" id="GO:0042276">
    <property type="term" value="P:error-prone translesion synthesis"/>
    <property type="evidence" value="ECO:0007669"/>
    <property type="project" value="InterPro"/>
</dbReference>
<sequence>MDATASTSDENIDWFYGAKKEEKRDDRQGKCTAIDEINDQKMSTSNHLLSEKKRTRFSLFEESLGCFNVFKRQRDALARMNEEGPHSRVFSFEHSLSNSGQRRYLVSTVERFWRWYEKREDASFYELIANGCPSRLYFDVEFYRESNNDAVESELIAAFNHCVRETLNEVFHIDIDPDKAMLVLDASTKTKFSEHIIVHLPGRYLFPSNVSMKKSFIDILEARMRDSGRAIVWNRDATKKITLCDTAVYTRNRNFRLYLSSKMGKNNPLVLSKRCRFYKESSKISNKQIFLDSLVIPAYNVRNEAILEPLSVDNTIVECSREALVLNIKVEPLSNEGSNFIEYLSGYGSSSPFPILDYHIISINRRWRDGVSIRMWKLSKDPAGRSRRITYYLAGCRYCFNIGREHRSNHVYWVVDLERFYCFQKCFDVDCRGTSSNYFPLPCFIRASIPTLKDIDEASVSEGIPSLKSMQCGPTSVDVKTIESVEHDEQSESEIATVRRKSAVFEKALMLKNIDSFYDEDLDEQLLRLQGNEDIENTN</sequence>
<evidence type="ECO:0000256" key="6">
    <source>
        <dbReference type="ARBA" id="ARBA00044768"/>
    </source>
</evidence>
<feature type="domain" description="C962R-like N-terminal AEP" evidence="8">
    <location>
        <begin position="106"/>
        <end position="273"/>
    </location>
</feature>
<protein>
    <recommendedName>
        <fullName evidence="4">DNA-directed primase/polymerase protein</fullName>
        <ecNumber evidence="6">2.7.7.102</ecNumber>
        <ecNumber evidence="2">2.7.7.7</ecNumber>
    </recommendedName>
</protein>
<evidence type="ECO:0000313" key="10">
    <source>
        <dbReference type="WBParaSite" id="PgR068_g040_t02"/>
    </source>
</evidence>
<evidence type="ECO:0000256" key="2">
    <source>
        <dbReference type="ARBA" id="ARBA00012417"/>
    </source>
</evidence>
<dbReference type="GO" id="GO:0006264">
    <property type="term" value="P:mitochondrial DNA replication"/>
    <property type="evidence" value="ECO:0007669"/>
    <property type="project" value="TreeGrafter"/>
</dbReference>
<evidence type="ECO:0000256" key="7">
    <source>
        <dbReference type="ARBA" id="ARBA00047303"/>
    </source>
</evidence>
<dbReference type="Proteomes" id="UP000887569">
    <property type="component" value="Unplaced"/>
</dbReference>
<dbReference type="GO" id="GO:0003682">
    <property type="term" value="F:chromatin binding"/>
    <property type="evidence" value="ECO:0007669"/>
    <property type="project" value="TreeGrafter"/>
</dbReference>
<keyword evidence="9" id="KW-1185">Reference proteome</keyword>
<dbReference type="GO" id="GO:0005634">
    <property type="term" value="C:nucleus"/>
    <property type="evidence" value="ECO:0007669"/>
    <property type="project" value="TreeGrafter"/>
</dbReference>
<keyword evidence="3" id="KW-0548">Nucleotidyltransferase</keyword>
<dbReference type="GO" id="GO:0005759">
    <property type="term" value="C:mitochondrial matrix"/>
    <property type="evidence" value="ECO:0007669"/>
    <property type="project" value="TreeGrafter"/>
</dbReference>
<dbReference type="EC" id="2.7.7.7" evidence="2"/>
<name>A0A915BY84_PARUN</name>
<comment type="catalytic activity">
    <reaction evidence="7">
        <text>DNA(n) + a 2'-deoxyribonucleoside 5'-triphosphate = DNA(n+1) + diphosphate</text>
        <dbReference type="Rhea" id="RHEA:22508"/>
        <dbReference type="Rhea" id="RHEA-COMP:17339"/>
        <dbReference type="Rhea" id="RHEA-COMP:17340"/>
        <dbReference type="ChEBI" id="CHEBI:33019"/>
        <dbReference type="ChEBI" id="CHEBI:61560"/>
        <dbReference type="ChEBI" id="CHEBI:173112"/>
        <dbReference type="EC" id="2.7.7.7"/>
    </reaction>
    <physiologicalReaction direction="left-to-right" evidence="7">
        <dbReference type="Rhea" id="RHEA:22509"/>
    </physiologicalReaction>
</comment>
<dbReference type="InterPro" id="IPR044917">
    <property type="entry name" value="PRIMPOL"/>
</dbReference>